<dbReference type="CDD" id="cd16750">
    <property type="entry name" value="RING-HC_SH3RF3"/>
    <property type="match status" value="1"/>
</dbReference>
<dbReference type="PANTHER" id="PTHR14167">
    <property type="entry name" value="SH3 DOMAIN-CONTAINING"/>
    <property type="match status" value="1"/>
</dbReference>
<evidence type="ECO:0000256" key="15">
    <source>
        <dbReference type="SAM" id="MobiDB-lite"/>
    </source>
</evidence>
<dbReference type="InterPro" id="IPR018957">
    <property type="entry name" value="Znf_C3HC4_RING-type"/>
</dbReference>
<dbReference type="SMART" id="SM00326">
    <property type="entry name" value="SH3"/>
    <property type="match status" value="2"/>
</dbReference>
<feature type="domain" description="RING-type" evidence="17">
    <location>
        <begin position="81"/>
        <end position="122"/>
    </location>
</feature>
<dbReference type="InterPro" id="IPR001841">
    <property type="entry name" value="Znf_RING"/>
</dbReference>
<dbReference type="PROSITE" id="PS50089">
    <property type="entry name" value="ZF_RING_2"/>
    <property type="match status" value="1"/>
</dbReference>
<keyword evidence="12" id="KW-0832">Ubl conjugation</keyword>
<evidence type="ECO:0000256" key="9">
    <source>
        <dbReference type="ARBA" id="ARBA00022771"/>
    </source>
</evidence>
<keyword evidence="8" id="KW-0677">Repeat</keyword>
<dbReference type="EMBL" id="CP111014">
    <property type="protein sequence ID" value="WAQ98935.1"/>
    <property type="molecule type" value="Genomic_DNA"/>
</dbReference>
<name>A0ABY7DRH1_MYAAR</name>
<evidence type="ECO:0000256" key="4">
    <source>
        <dbReference type="ARBA" id="ARBA00012483"/>
    </source>
</evidence>
<evidence type="ECO:0000256" key="2">
    <source>
        <dbReference type="ARBA" id="ARBA00004906"/>
    </source>
</evidence>
<evidence type="ECO:0000313" key="18">
    <source>
        <dbReference type="EMBL" id="WAQ98935.1"/>
    </source>
</evidence>
<dbReference type="SUPFAM" id="SSF57850">
    <property type="entry name" value="RING/U-box"/>
    <property type="match status" value="1"/>
</dbReference>
<keyword evidence="10" id="KW-0833">Ubl conjugation pathway</keyword>
<keyword evidence="9 13" id="KW-0863">Zinc-finger</keyword>
<evidence type="ECO:0000256" key="8">
    <source>
        <dbReference type="ARBA" id="ARBA00022737"/>
    </source>
</evidence>
<evidence type="ECO:0000256" key="3">
    <source>
        <dbReference type="ARBA" id="ARBA00008649"/>
    </source>
</evidence>
<dbReference type="InterPro" id="IPR013083">
    <property type="entry name" value="Znf_RING/FYVE/PHD"/>
</dbReference>
<evidence type="ECO:0000313" key="19">
    <source>
        <dbReference type="Proteomes" id="UP001164746"/>
    </source>
</evidence>
<feature type="compositionally biased region" description="Basic and acidic residues" evidence="15">
    <location>
        <begin position="538"/>
        <end position="548"/>
    </location>
</feature>
<comment type="catalytic activity">
    <reaction evidence="1">
        <text>S-ubiquitinyl-[E2 ubiquitin-conjugating enzyme]-L-cysteine + [acceptor protein]-L-lysine = [E2 ubiquitin-conjugating enzyme]-L-cysteine + N(6)-ubiquitinyl-[acceptor protein]-L-lysine.</text>
        <dbReference type="EC" id="2.3.2.27"/>
    </reaction>
</comment>
<sequence>MSTDLLLSTSSLTDRDLGVAPRGWGERCEGRGDSRIGPFSIRLSSSSWHISYEMTDSPRFLSIRNGKLHMDEQQLNLLLECSVCLDQLDDTSKVLPCQHTFCKRCLEEIVSTKHELRCPECRFLVEMRVEDLPSNILLIRLLEGLKAQARSAIAQSRKRESVGSPGSTQADTSAVATFARQQQQRQAAAGNRPHAKALFNYDAKDPGDLSFKKGDIVYLKKQVDENWYHGELNNQHGFFPATYVQVITPLLSTIPQCKSLYDFNPDHEDDCLAFKKGKKGDRIGIFPLSIVSNHQSGPPVTPAHPGPSLAPGPLPAVHQSPLPARPGLPPAHRSSPHSSKEGSPVHNQHTQQNKRHSLTALPQNIRLPSHAIQRRSLDSNTVAADLLASGGQSSTTVTEPSSLTISFPSPLASTTASASTNAGRSDDGNIADHHAMAMEPAPISLPTKRLPPETPHSASSPPRPSHDAPTASGSSAPITHTSGKSTNKSPSLKPQPASQSASPSSNSSNSSSPKVSKPGISPPRPKTSSSEASGRSRSRGEGERRSSSVDRGIQPPPVIPRIAPPPSKNKSSASSPNSPVLATGPRTTRYVRASKSTSPNVGARSEPTTATSASSPVWKHSVTASANVTPPNVMVGATANTGSGAKEKEKKKDKEKMSLMKRLASAGKSRKSRSGSFPSDMKVTVVSESSHKKTGSFDSSSSSVPPQKPVRPKPLIREKYRCTESYPAQSEIELELKVGDIIYVHKKRDDGWYKGTMQRSGKTGLFPGNFVEKCS</sequence>
<keyword evidence="11" id="KW-0862">Zinc</keyword>
<dbReference type="Gene3D" id="2.30.30.40">
    <property type="entry name" value="SH3 Domains"/>
    <property type="match status" value="3"/>
</dbReference>
<comment type="pathway">
    <text evidence="2">Protein modification; protein ubiquitination.</text>
</comment>
<dbReference type="PRINTS" id="PR00452">
    <property type="entry name" value="SH3DOMAIN"/>
</dbReference>
<feature type="compositionally biased region" description="Pro residues" evidence="15">
    <location>
        <begin position="299"/>
        <end position="314"/>
    </location>
</feature>
<reference evidence="18" key="1">
    <citation type="submission" date="2022-11" db="EMBL/GenBank/DDBJ databases">
        <title>Centuries of genome instability and evolution in soft-shell clam transmissible cancer (bioRxiv).</title>
        <authorList>
            <person name="Hart S.F.M."/>
            <person name="Yonemitsu M.A."/>
            <person name="Giersch R.M."/>
            <person name="Beal B.F."/>
            <person name="Arriagada G."/>
            <person name="Davis B.W."/>
            <person name="Ostrander E.A."/>
            <person name="Goff S.P."/>
            <person name="Metzger M.J."/>
        </authorList>
    </citation>
    <scope>NUCLEOTIDE SEQUENCE</scope>
    <source>
        <strain evidence="18">MELC-2E11</strain>
        <tissue evidence="18">Siphon/mantle</tissue>
    </source>
</reference>
<evidence type="ECO:0000256" key="5">
    <source>
        <dbReference type="ARBA" id="ARBA00022443"/>
    </source>
</evidence>
<feature type="compositionally biased region" description="Basic and acidic residues" evidence="15">
    <location>
        <begin position="645"/>
        <end position="658"/>
    </location>
</feature>
<evidence type="ECO:0000256" key="12">
    <source>
        <dbReference type="ARBA" id="ARBA00022843"/>
    </source>
</evidence>
<evidence type="ECO:0000256" key="6">
    <source>
        <dbReference type="ARBA" id="ARBA00022679"/>
    </source>
</evidence>
<dbReference type="PROSITE" id="PS00518">
    <property type="entry name" value="ZF_RING_1"/>
    <property type="match status" value="1"/>
</dbReference>
<evidence type="ECO:0000256" key="13">
    <source>
        <dbReference type="PROSITE-ProRule" id="PRU00175"/>
    </source>
</evidence>
<keyword evidence="6" id="KW-0808">Transferase</keyword>
<dbReference type="InterPro" id="IPR035816">
    <property type="entry name" value="SH3RF1/SH3RF3_SH3_4"/>
</dbReference>
<dbReference type="CDD" id="cd11785">
    <property type="entry name" value="SH3_SH3RF_C"/>
    <property type="match status" value="1"/>
</dbReference>
<feature type="domain" description="SH3" evidence="16">
    <location>
        <begin position="190"/>
        <end position="249"/>
    </location>
</feature>
<feature type="compositionally biased region" description="Polar residues" evidence="15">
    <location>
        <begin position="391"/>
        <end position="407"/>
    </location>
</feature>
<keyword evidence="7" id="KW-0479">Metal-binding</keyword>
<evidence type="ECO:0000256" key="7">
    <source>
        <dbReference type="ARBA" id="ARBA00022723"/>
    </source>
</evidence>
<evidence type="ECO:0000256" key="11">
    <source>
        <dbReference type="ARBA" id="ARBA00022833"/>
    </source>
</evidence>
<comment type="similarity">
    <text evidence="3">Belongs to the SH3RF family.</text>
</comment>
<accession>A0ABY7DRH1</accession>
<keyword evidence="5 14" id="KW-0728">SH3 domain</keyword>
<evidence type="ECO:0000256" key="1">
    <source>
        <dbReference type="ARBA" id="ARBA00000900"/>
    </source>
</evidence>
<feature type="compositionally biased region" description="Low complexity" evidence="15">
    <location>
        <begin position="696"/>
        <end position="705"/>
    </location>
</feature>
<dbReference type="Gene3D" id="3.30.40.10">
    <property type="entry name" value="Zinc/RING finger domain, C3HC4 (zinc finger)"/>
    <property type="match status" value="1"/>
</dbReference>
<dbReference type="Pfam" id="PF07653">
    <property type="entry name" value="SH3_2"/>
    <property type="match status" value="2"/>
</dbReference>
<dbReference type="InterPro" id="IPR017907">
    <property type="entry name" value="Znf_RING_CS"/>
</dbReference>
<proteinExistence type="inferred from homology"/>
<feature type="compositionally biased region" description="Low complexity" evidence="15">
    <location>
        <begin position="607"/>
        <end position="616"/>
    </location>
</feature>
<dbReference type="InterPro" id="IPR001452">
    <property type="entry name" value="SH3_domain"/>
</dbReference>
<dbReference type="InterPro" id="IPR036028">
    <property type="entry name" value="SH3-like_dom_sf"/>
</dbReference>
<evidence type="ECO:0000256" key="14">
    <source>
        <dbReference type="PROSITE-ProRule" id="PRU00192"/>
    </source>
</evidence>
<dbReference type="SUPFAM" id="SSF50044">
    <property type="entry name" value="SH3-domain"/>
    <property type="match status" value="3"/>
</dbReference>
<dbReference type="SMART" id="SM00184">
    <property type="entry name" value="RING"/>
    <property type="match status" value="1"/>
</dbReference>
<dbReference type="EC" id="2.3.2.27" evidence="4"/>
<dbReference type="PANTHER" id="PTHR14167:SF51">
    <property type="entry name" value="RING-TYPE E3 UBIQUITIN TRANSFERASE"/>
    <property type="match status" value="1"/>
</dbReference>
<dbReference type="Proteomes" id="UP001164746">
    <property type="component" value="Chromosome 3"/>
</dbReference>
<dbReference type="Pfam" id="PF00097">
    <property type="entry name" value="zf-C3HC4"/>
    <property type="match status" value="1"/>
</dbReference>
<dbReference type="CDD" id="cd11786">
    <property type="entry name" value="SH3_SH3RF_1"/>
    <property type="match status" value="1"/>
</dbReference>
<feature type="region of interest" description="Disordered" evidence="15">
    <location>
        <begin position="294"/>
        <end position="355"/>
    </location>
</feature>
<dbReference type="InterPro" id="IPR050384">
    <property type="entry name" value="Endophilin_SH3RF"/>
</dbReference>
<evidence type="ECO:0000259" key="16">
    <source>
        <dbReference type="PROSITE" id="PS50002"/>
    </source>
</evidence>
<dbReference type="InterPro" id="IPR028502">
    <property type="entry name" value="SH3RF3_RING-HC_Zfn"/>
</dbReference>
<feature type="region of interest" description="Disordered" evidence="15">
    <location>
        <begin position="443"/>
        <end position="716"/>
    </location>
</feature>
<feature type="compositionally biased region" description="Low complexity" evidence="15">
    <location>
        <begin position="568"/>
        <end position="579"/>
    </location>
</feature>
<organism evidence="18 19">
    <name type="scientific">Mya arenaria</name>
    <name type="common">Soft-shell clam</name>
    <dbReference type="NCBI Taxonomy" id="6604"/>
    <lineage>
        <taxon>Eukaryota</taxon>
        <taxon>Metazoa</taxon>
        <taxon>Spiralia</taxon>
        <taxon>Lophotrochozoa</taxon>
        <taxon>Mollusca</taxon>
        <taxon>Bivalvia</taxon>
        <taxon>Autobranchia</taxon>
        <taxon>Heteroconchia</taxon>
        <taxon>Euheterodonta</taxon>
        <taxon>Imparidentia</taxon>
        <taxon>Neoheterodontei</taxon>
        <taxon>Myida</taxon>
        <taxon>Myoidea</taxon>
        <taxon>Myidae</taxon>
        <taxon>Mya</taxon>
    </lineage>
</organism>
<protein>
    <recommendedName>
        <fullName evidence="4">RING-type E3 ubiquitin transferase</fullName>
        <ecNumber evidence="4">2.3.2.27</ecNumber>
    </recommendedName>
</protein>
<dbReference type="PROSITE" id="PS50002">
    <property type="entry name" value="SH3"/>
    <property type="match status" value="2"/>
</dbReference>
<feature type="compositionally biased region" description="Polar residues" evidence="15">
    <location>
        <begin position="471"/>
        <end position="487"/>
    </location>
</feature>
<evidence type="ECO:0000259" key="17">
    <source>
        <dbReference type="PROSITE" id="PS50089"/>
    </source>
</evidence>
<feature type="compositionally biased region" description="Low complexity" evidence="15">
    <location>
        <begin position="488"/>
        <end position="518"/>
    </location>
</feature>
<feature type="region of interest" description="Disordered" evidence="15">
    <location>
        <begin position="391"/>
        <end position="430"/>
    </location>
</feature>
<dbReference type="PRINTS" id="PR00499">
    <property type="entry name" value="P67PHOX"/>
</dbReference>
<feature type="compositionally biased region" description="Pro residues" evidence="15">
    <location>
        <begin position="554"/>
        <end position="567"/>
    </location>
</feature>
<keyword evidence="19" id="KW-1185">Reference proteome</keyword>
<evidence type="ECO:0000256" key="10">
    <source>
        <dbReference type="ARBA" id="ARBA00022786"/>
    </source>
</evidence>
<gene>
    <name evidence="18" type="ORF">MAR_023308</name>
</gene>
<feature type="domain" description="SH3" evidence="16">
    <location>
        <begin position="715"/>
        <end position="775"/>
    </location>
</feature>